<name>A0A444XQW7_ARAHY</name>
<accession>A0A444XQW7</accession>
<dbReference type="InterPro" id="IPR004330">
    <property type="entry name" value="FAR1_DNA_bnd_dom"/>
</dbReference>
<dbReference type="PANTHER" id="PTHR47718">
    <property type="entry name" value="OS01G0519700 PROTEIN"/>
    <property type="match status" value="1"/>
</dbReference>
<proteinExistence type="predicted"/>
<evidence type="ECO:0000259" key="1">
    <source>
        <dbReference type="Pfam" id="PF03101"/>
    </source>
</evidence>
<keyword evidence="3" id="KW-1185">Reference proteome</keyword>
<gene>
    <name evidence="2" type="ORF">Ahy_B09g098004</name>
</gene>
<dbReference type="Pfam" id="PF03101">
    <property type="entry name" value="FAR1"/>
    <property type="match status" value="1"/>
</dbReference>
<organism evidence="2 3">
    <name type="scientific">Arachis hypogaea</name>
    <name type="common">Peanut</name>
    <dbReference type="NCBI Taxonomy" id="3818"/>
    <lineage>
        <taxon>Eukaryota</taxon>
        <taxon>Viridiplantae</taxon>
        <taxon>Streptophyta</taxon>
        <taxon>Embryophyta</taxon>
        <taxon>Tracheophyta</taxon>
        <taxon>Spermatophyta</taxon>
        <taxon>Magnoliopsida</taxon>
        <taxon>eudicotyledons</taxon>
        <taxon>Gunneridae</taxon>
        <taxon>Pentapetalae</taxon>
        <taxon>rosids</taxon>
        <taxon>fabids</taxon>
        <taxon>Fabales</taxon>
        <taxon>Fabaceae</taxon>
        <taxon>Papilionoideae</taxon>
        <taxon>50 kb inversion clade</taxon>
        <taxon>dalbergioids sensu lato</taxon>
        <taxon>Dalbergieae</taxon>
        <taxon>Pterocarpus clade</taxon>
        <taxon>Arachis</taxon>
    </lineage>
</organism>
<sequence>MGMEDVETTGVALKQMRENGNTSVEGISLTVDDILQMEFNDPKQVARLYEEYSRVRSFGSRQEKKIRNKKGEFVRFTYLCNREGFRDKKWLQMHHLKREHKVVIRCRCPAEMRIKPRDNTGKWYVSRFVDNHNHDLPPAKFVEYLPSHRKISDVDIAHMDSMRQAGGFNQVSFTKRDMYNEVRRQRALQNGDVNAALRVLANASRVDDRMFWRYEVGVGNHMCDFFGAMDVVKKTTNYSEMFLLLMQHIGRTNTIFR</sequence>
<evidence type="ECO:0000313" key="2">
    <source>
        <dbReference type="EMBL" id="RYQ91935.1"/>
    </source>
</evidence>
<dbReference type="AlphaFoldDB" id="A0A444XQW7"/>
<comment type="caution">
    <text evidence="2">The sequence shown here is derived from an EMBL/GenBank/DDBJ whole genome shotgun (WGS) entry which is preliminary data.</text>
</comment>
<protein>
    <recommendedName>
        <fullName evidence="1">FAR1 domain-containing protein</fullName>
    </recommendedName>
</protein>
<feature type="domain" description="FAR1" evidence="1">
    <location>
        <begin position="48"/>
        <end position="136"/>
    </location>
</feature>
<evidence type="ECO:0000313" key="3">
    <source>
        <dbReference type="Proteomes" id="UP000289738"/>
    </source>
</evidence>
<dbReference type="Proteomes" id="UP000289738">
    <property type="component" value="Chromosome B09"/>
</dbReference>
<dbReference type="EMBL" id="SDMP01000019">
    <property type="protein sequence ID" value="RYQ91935.1"/>
    <property type="molecule type" value="Genomic_DNA"/>
</dbReference>
<reference evidence="2 3" key="1">
    <citation type="submission" date="2019-01" db="EMBL/GenBank/DDBJ databases">
        <title>Sequencing of cultivated peanut Arachis hypogaea provides insights into genome evolution and oil improvement.</title>
        <authorList>
            <person name="Chen X."/>
        </authorList>
    </citation>
    <scope>NUCLEOTIDE SEQUENCE [LARGE SCALE GENOMIC DNA]</scope>
    <source>
        <strain evidence="3">cv. Fuhuasheng</strain>
        <tissue evidence="2">Leaves</tissue>
    </source>
</reference>